<evidence type="ECO:0000313" key="2">
    <source>
        <dbReference type="Proteomes" id="UP000775213"/>
    </source>
</evidence>
<accession>A0AAV7GPY0</accession>
<name>A0AAV7GPY0_DENCH</name>
<keyword evidence="2" id="KW-1185">Reference proteome</keyword>
<reference evidence="1 2" key="1">
    <citation type="journal article" date="2021" name="Hortic Res">
        <title>Chromosome-scale assembly of the Dendrobium chrysotoxum genome enhances the understanding of orchid evolution.</title>
        <authorList>
            <person name="Zhang Y."/>
            <person name="Zhang G.Q."/>
            <person name="Zhang D."/>
            <person name="Liu X.D."/>
            <person name="Xu X.Y."/>
            <person name="Sun W.H."/>
            <person name="Yu X."/>
            <person name="Zhu X."/>
            <person name="Wang Z.W."/>
            <person name="Zhao X."/>
            <person name="Zhong W.Y."/>
            <person name="Chen H."/>
            <person name="Yin W.L."/>
            <person name="Huang T."/>
            <person name="Niu S.C."/>
            <person name="Liu Z.J."/>
        </authorList>
    </citation>
    <scope>NUCLEOTIDE SEQUENCE [LARGE SCALE GENOMIC DNA]</scope>
    <source>
        <strain evidence="1">Lindl</strain>
    </source>
</reference>
<organism evidence="1 2">
    <name type="scientific">Dendrobium chrysotoxum</name>
    <name type="common">Orchid</name>
    <dbReference type="NCBI Taxonomy" id="161865"/>
    <lineage>
        <taxon>Eukaryota</taxon>
        <taxon>Viridiplantae</taxon>
        <taxon>Streptophyta</taxon>
        <taxon>Embryophyta</taxon>
        <taxon>Tracheophyta</taxon>
        <taxon>Spermatophyta</taxon>
        <taxon>Magnoliopsida</taxon>
        <taxon>Liliopsida</taxon>
        <taxon>Asparagales</taxon>
        <taxon>Orchidaceae</taxon>
        <taxon>Epidendroideae</taxon>
        <taxon>Malaxideae</taxon>
        <taxon>Dendrobiinae</taxon>
        <taxon>Dendrobium</taxon>
    </lineage>
</organism>
<proteinExistence type="predicted"/>
<comment type="caution">
    <text evidence="1">The sequence shown here is derived from an EMBL/GenBank/DDBJ whole genome shotgun (WGS) entry which is preliminary data.</text>
</comment>
<dbReference type="AlphaFoldDB" id="A0AAV7GPY0"/>
<evidence type="ECO:0000313" key="1">
    <source>
        <dbReference type="EMBL" id="KAH0458651.1"/>
    </source>
</evidence>
<dbReference type="EMBL" id="JAGFBR010000011">
    <property type="protein sequence ID" value="KAH0458651.1"/>
    <property type="molecule type" value="Genomic_DNA"/>
</dbReference>
<sequence>MRLAGLCDEVLEGSAEEAAFLWGEVCAWVGCFDDFFHELDHVIVALGFLGDLSLAEEDLSPRFGLR</sequence>
<dbReference type="Proteomes" id="UP000775213">
    <property type="component" value="Unassembled WGS sequence"/>
</dbReference>
<gene>
    <name evidence="1" type="ORF">IEQ34_011465</name>
</gene>
<protein>
    <submittedName>
        <fullName evidence="1">Uncharacterized protein</fullName>
    </submittedName>
</protein>